<feature type="transmembrane region" description="Helical" evidence="7">
    <location>
        <begin position="12"/>
        <end position="29"/>
    </location>
</feature>
<evidence type="ECO:0000313" key="10">
    <source>
        <dbReference type="Proteomes" id="UP000005220"/>
    </source>
</evidence>
<dbReference type="GO" id="GO:0097720">
    <property type="term" value="P:calcineurin-mediated signaling"/>
    <property type="evidence" value="ECO:0007669"/>
    <property type="project" value="EnsemblFungi"/>
</dbReference>
<gene>
    <name evidence="9" type="primary">KAFR0H01640</name>
    <name evidence="9" type="ORF">KAFR_0H01640</name>
</gene>
<dbReference type="InterPro" id="IPR004837">
    <property type="entry name" value="NaCa_Exmemb"/>
</dbReference>
<feature type="transmembrane region" description="Helical" evidence="7">
    <location>
        <begin position="506"/>
        <end position="523"/>
    </location>
</feature>
<evidence type="ECO:0000256" key="5">
    <source>
        <dbReference type="ARBA" id="ARBA00022989"/>
    </source>
</evidence>
<dbReference type="Pfam" id="PF01699">
    <property type="entry name" value="Na_Ca_ex"/>
    <property type="match status" value="2"/>
</dbReference>
<feature type="transmembrane region" description="Helical" evidence="7">
    <location>
        <begin position="81"/>
        <end position="100"/>
    </location>
</feature>
<sequence length="587" mass="65903">MTHIRTLLRWDVVVWLFVFSLFIFLNFFTGSDAIIIDILNFPFILGTCFITLSLLTSDFISPSLHEISRNVFGMSDRISGMTLLALGNAIPEITTTYHSMNTNVTSLAIGELYGGVFFLLTVVLGSMSMWSTIKIGRIPGNNVNSIVYDRGNYFQDVITLLVGLTIATVYLHDGRLSVIECISMVIMFIVCSLALVFNSKVNEISDGIDNCCLENEPLIPQAADRFNNEEERRRYEIKVRIRKHMRQKYHGWVNIRLKDFLAIWGNQYDLDDEINTLQPLLKNVRHVSLDNHLRPSLQGISPYDRPVTAKSLSFDHLPTLSQDVFESGSDIECSVTPIGTHTGDIIENDTDLTILQQAVFLLTAPISYSLHFVIPTPVETLTHLTRLQIYVLAPVIFYWSVLSWQVTFLVMPIMAIMLRIALSFFETKKILSIITFSMSLATISGVVQIIVKVLTNYIEKLNLEGSLIGMTILAWGNNVGDLISNLTFIKIGIVDISMGACFGSPLLYFLLGIGVDGILLTLLQKKAINFTFDSHMCVCCLGILVSFLTYIVAVPLNDWKIDKKISCVLLMDYITINGINLFIQVSK</sequence>
<reference evidence="9 10" key="1">
    <citation type="journal article" date="2011" name="Proc. Natl. Acad. Sci. U.S.A.">
        <title>Evolutionary erosion of yeast sex chromosomes by mating-type switching accidents.</title>
        <authorList>
            <person name="Gordon J.L."/>
            <person name="Armisen D."/>
            <person name="Proux-Wera E."/>
            <person name="Oheigeartaigh S.S."/>
            <person name="Byrne K.P."/>
            <person name="Wolfe K.H."/>
        </authorList>
    </citation>
    <scope>NUCLEOTIDE SEQUENCE [LARGE SCALE GENOMIC DNA]</scope>
    <source>
        <strain evidence="10">ATCC 22294 / BCRC 22015 / CBS 2517 / CECT 1963 / NBRC 1671 / NRRL Y-8276</strain>
    </source>
</reference>
<keyword evidence="6 7" id="KW-0472">Membrane</keyword>
<evidence type="ECO:0000256" key="7">
    <source>
        <dbReference type="SAM" id="Phobius"/>
    </source>
</evidence>
<feature type="transmembrane region" description="Helical" evidence="7">
    <location>
        <begin position="153"/>
        <end position="171"/>
    </location>
</feature>
<feature type="transmembrane region" description="Helical" evidence="7">
    <location>
        <begin position="535"/>
        <end position="553"/>
    </location>
</feature>
<evidence type="ECO:0000256" key="2">
    <source>
        <dbReference type="ARBA" id="ARBA00008170"/>
    </source>
</evidence>
<dbReference type="PANTHER" id="PTHR12266:SF0">
    <property type="entry name" value="MITOCHONDRIAL SODIUM_CALCIUM EXCHANGER PROTEIN"/>
    <property type="match status" value="1"/>
</dbReference>
<dbReference type="AlphaFoldDB" id="H2AZ18"/>
<proteinExistence type="inferred from homology"/>
<dbReference type="FunCoup" id="H2AZ18">
    <property type="interactions" value="239"/>
</dbReference>
<dbReference type="Proteomes" id="UP000005220">
    <property type="component" value="Chromosome 8"/>
</dbReference>
<dbReference type="PANTHER" id="PTHR12266">
    <property type="entry name" value="NA+/CA2+ K+ INDEPENDENT EXCHANGER"/>
    <property type="match status" value="1"/>
</dbReference>
<feature type="transmembrane region" description="Helical" evidence="7">
    <location>
        <begin position="112"/>
        <end position="133"/>
    </location>
</feature>
<dbReference type="Gene3D" id="1.20.1420.30">
    <property type="entry name" value="NCX, central ion-binding region"/>
    <property type="match status" value="2"/>
</dbReference>
<evidence type="ECO:0000256" key="1">
    <source>
        <dbReference type="ARBA" id="ARBA00004141"/>
    </source>
</evidence>
<dbReference type="KEGG" id="kaf:KAFR_0H01640"/>
<feature type="transmembrane region" description="Helical" evidence="7">
    <location>
        <begin position="396"/>
        <end position="418"/>
    </location>
</feature>
<organism evidence="9 10">
    <name type="scientific">Kazachstania africana (strain ATCC 22294 / BCRC 22015 / CBS 2517 / CECT 1963 / NBRC 1671 / NRRL Y-8276)</name>
    <name type="common">Yeast</name>
    <name type="synonym">Kluyveromyces africanus</name>
    <dbReference type="NCBI Taxonomy" id="1071382"/>
    <lineage>
        <taxon>Eukaryota</taxon>
        <taxon>Fungi</taxon>
        <taxon>Dikarya</taxon>
        <taxon>Ascomycota</taxon>
        <taxon>Saccharomycotina</taxon>
        <taxon>Saccharomycetes</taxon>
        <taxon>Saccharomycetales</taxon>
        <taxon>Saccharomycetaceae</taxon>
        <taxon>Kazachstania</taxon>
    </lineage>
</organism>
<keyword evidence="10" id="KW-1185">Reference proteome</keyword>
<feature type="domain" description="Sodium/calcium exchanger membrane region" evidence="8">
    <location>
        <begin position="44"/>
        <end position="195"/>
    </location>
</feature>
<evidence type="ECO:0000256" key="4">
    <source>
        <dbReference type="ARBA" id="ARBA00022692"/>
    </source>
</evidence>
<dbReference type="RefSeq" id="XP_003958709.1">
    <property type="nucleotide sequence ID" value="XM_003958660.1"/>
</dbReference>
<feature type="transmembrane region" description="Helical" evidence="7">
    <location>
        <begin position="41"/>
        <end position="60"/>
    </location>
</feature>
<keyword evidence="5 7" id="KW-1133">Transmembrane helix</keyword>
<keyword evidence="3" id="KW-0813">Transport</keyword>
<evidence type="ECO:0000256" key="6">
    <source>
        <dbReference type="ARBA" id="ARBA00023136"/>
    </source>
</evidence>
<feature type="transmembrane region" description="Helical" evidence="7">
    <location>
        <begin position="358"/>
        <end position="376"/>
    </location>
</feature>
<evidence type="ECO:0000256" key="3">
    <source>
        <dbReference type="ARBA" id="ARBA00022448"/>
    </source>
</evidence>
<dbReference type="eggNOG" id="KOG2399">
    <property type="taxonomic scope" value="Eukaryota"/>
</dbReference>
<comment type="subcellular location">
    <subcellularLocation>
        <location evidence="1">Membrane</location>
        <topology evidence="1">Multi-pass membrane protein</topology>
    </subcellularLocation>
</comment>
<evidence type="ECO:0000259" key="8">
    <source>
        <dbReference type="Pfam" id="PF01699"/>
    </source>
</evidence>
<keyword evidence="4 7" id="KW-0812">Transmembrane</keyword>
<feature type="transmembrane region" description="Helical" evidence="7">
    <location>
        <begin position="177"/>
        <end position="197"/>
    </location>
</feature>
<dbReference type="GeneID" id="13887571"/>
<dbReference type="GO" id="GO:0006874">
    <property type="term" value="P:intracellular calcium ion homeostasis"/>
    <property type="evidence" value="ECO:0007669"/>
    <property type="project" value="TreeGrafter"/>
</dbReference>
<dbReference type="GO" id="GO:0008324">
    <property type="term" value="F:monoatomic cation transmembrane transporter activity"/>
    <property type="evidence" value="ECO:0007669"/>
    <property type="project" value="TreeGrafter"/>
</dbReference>
<evidence type="ECO:0000313" key="9">
    <source>
        <dbReference type="EMBL" id="CCF59574.1"/>
    </source>
</evidence>
<name>H2AZ18_KAZAF</name>
<dbReference type="InterPro" id="IPR044880">
    <property type="entry name" value="NCX_ion-bd_dom_sf"/>
</dbReference>
<dbReference type="HOGENOM" id="CLU_004979_2_1_1"/>
<dbReference type="OrthoDB" id="407410at2759"/>
<accession>H2AZ18</accession>
<comment type="similarity">
    <text evidence="2">Belongs to the Ca(2+):cation antiporter (CaCA) (TC 2.A.19) family.</text>
</comment>
<feature type="transmembrane region" description="Helical" evidence="7">
    <location>
        <begin position="430"/>
        <end position="451"/>
    </location>
</feature>
<dbReference type="EMBL" id="HE650828">
    <property type="protein sequence ID" value="CCF59574.1"/>
    <property type="molecule type" value="Genomic_DNA"/>
</dbReference>
<dbReference type="InParanoid" id="H2AZ18"/>
<dbReference type="GO" id="GO:0005783">
    <property type="term" value="C:endoplasmic reticulum"/>
    <property type="evidence" value="ECO:0007669"/>
    <property type="project" value="EnsemblFungi"/>
</dbReference>
<dbReference type="STRING" id="1071382.H2AZ18"/>
<dbReference type="InterPro" id="IPR051359">
    <property type="entry name" value="CaCA_antiporter"/>
</dbReference>
<feature type="domain" description="Sodium/calcium exchanger membrane region" evidence="8">
    <location>
        <begin position="432"/>
        <end position="576"/>
    </location>
</feature>
<protein>
    <recommendedName>
        <fullName evidence="8">Sodium/calcium exchanger membrane region domain-containing protein</fullName>
    </recommendedName>
</protein>
<dbReference type="GO" id="GO:0005794">
    <property type="term" value="C:Golgi apparatus"/>
    <property type="evidence" value="ECO:0007669"/>
    <property type="project" value="EnsemblFungi"/>
</dbReference>
<dbReference type="GO" id="GO:0016020">
    <property type="term" value="C:membrane"/>
    <property type="evidence" value="ECO:0007669"/>
    <property type="project" value="UniProtKB-SubCell"/>
</dbReference>